<name>A0ABT8G6L0_9MICO</name>
<dbReference type="PANTHER" id="PTHR43161:SF9">
    <property type="entry name" value="SORBITOL DEHYDROGENASE"/>
    <property type="match status" value="1"/>
</dbReference>
<keyword evidence="10" id="KW-1185">Reference proteome</keyword>
<comment type="cofactor">
    <cofactor evidence="1 6">
        <name>Zn(2+)</name>
        <dbReference type="ChEBI" id="CHEBI:29105"/>
    </cofactor>
</comment>
<dbReference type="Pfam" id="PF00107">
    <property type="entry name" value="ADH_zinc_N"/>
    <property type="match status" value="1"/>
</dbReference>
<dbReference type="InterPro" id="IPR002328">
    <property type="entry name" value="ADH_Zn_CS"/>
</dbReference>
<reference evidence="9" key="1">
    <citation type="submission" date="2023-06" db="EMBL/GenBank/DDBJ databases">
        <title>Sysu t00192.</title>
        <authorList>
            <person name="Gao L."/>
            <person name="Fang B.-Z."/>
            <person name="Li W.-J."/>
        </authorList>
    </citation>
    <scope>NUCLEOTIDE SEQUENCE</scope>
    <source>
        <strain evidence="9">SYSU T00192</strain>
    </source>
</reference>
<feature type="domain" description="Alcohol dehydrogenase-like N-terminal" evidence="8">
    <location>
        <begin position="33"/>
        <end position="146"/>
    </location>
</feature>
<dbReference type="SUPFAM" id="SSF51735">
    <property type="entry name" value="NAD(P)-binding Rossmann-fold domains"/>
    <property type="match status" value="1"/>
</dbReference>
<keyword evidence="4 6" id="KW-0862">Zinc</keyword>
<dbReference type="PANTHER" id="PTHR43161">
    <property type="entry name" value="SORBITOL DEHYDROGENASE"/>
    <property type="match status" value="1"/>
</dbReference>
<organism evidence="9 10">
    <name type="scientific">Demequina litoralis</name>
    <dbReference type="NCBI Taxonomy" id="3051660"/>
    <lineage>
        <taxon>Bacteria</taxon>
        <taxon>Bacillati</taxon>
        <taxon>Actinomycetota</taxon>
        <taxon>Actinomycetes</taxon>
        <taxon>Micrococcales</taxon>
        <taxon>Demequinaceae</taxon>
        <taxon>Demequina</taxon>
    </lineage>
</organism>
<protein>
    <submittedName>
        <fullName evidence="9">NAD(P)-dependent alcohol dehydrogenase</fullName>
    </submittedName>
</protein>
<evidence type="ECO:0000313" key="9">
    <source>
        <dbReference type="EMBL" id="MDN4474775.1"/>
    </source>
</evidence>
<dbReference type="InterPro" id="IPR045306">
    <property type="entry name" value="SDH-like"/>
</dbReference>
<dbReference type="Gene3D" id="3.90.180.10">
    <property type="entry name" value="Medium-chain alcohol dehydrogenases, catalytic domain"/>
    <property type="match status" value="1"/>
</dbReference>
<comment type="caution">
    <text evidence="9">The sequence shown here is derived from an EMBL/GenBank/DDBJ whole genome shotgun (WGS) entry which is preliminary data.</text>
</comment>
<evidence type="ECO:0000256" key="4">
    <source>
        <dbReference type="ARBA" id="ARBA00022833"/>
    </source>
</evidence>
<comment type="similarity">
    <text evidence="2 6">Belongs to the zinc-containing alcohol dehydrogenase family.</text>
</comment>
<dbReference type="Proteomes" id="UP001172728">
    <property type="component" value="Unassembled WGS sequence"/>
</dbReference>
<sequence>MSVQAAAAVAPSAVLHGRGDLRVEGLPPAALLPGTARIRLTAVGVCGSDTHYYRHGRIGEFVLDGPLVLGHEPAGVVTEVAGDVAGLVLGDRVALEPGRACGTCDRCLAGQYNVCPAMAFMATPPHDGAFSTEIVWDARLAHPLPDAVSDEQGALCEPLSVGVWACERAGVGLGDEVLVSGAGAVGLLAAQVARARGATRVVVRDLAEHRLALARSHGLETELVGTEPAVASRAGENGAEFTVLLECSGAPGALGMGLGRLRSRGRAVMIGLPAEEPVLPLAQLHHRELQVQTIFRYANTWPTAIDLLASGRVRTDGLVTHRFDLQDVDKALMVATTEPGAVKAMVLPSEGEVR</sequence>
<keyword evidence="3 6" id="KW-0479">Metal-binding</keyword>
<dbReference type="SUPFAM" id="SSF50129">
    <property type="entry name" value="GroES-like"/>
    <property type="match status" value="1"/>
</dbReference>
<dbReference type="CDD" id="cd05285">
    <property type="entry name" value="sorbitol_DH"/>
    <property type="match status" value="1"/>
</dbReference>
<evidence type="ECO:0000259" key="8">
    <source>
        <dbReference type="Pfam" id="PF08240"/>
    </source>
</evidence>
<dbReference type="InterPro" id="IPR013154">
    <property type="entry name" value="ADH-like_N"/>
</dbReference>
<evidence type="ECO:0000313" key="10">
    <source>
        <dbReference type="Proteomes" id="UP001172728"/>
    </source>
</evidence>
<evidence type="ECO:0000256" key="6">
    <source>
        <dbReference type="RuleBase" id="RU361277"/>
    </source>
</evidence>
<dbReference type="InterPro" id="IPR011032">
    <property type="entry name" value="GroES-like_sf"/>
</dbReference>
<dbReference type="PROSITE" id="PS00059">
    <property type="entry name" value="ADH_ZINC"/>
    <property type="match status" value="1"/>
</dbReference>
<dbReference type="Gene3D" id="3.40.50.720">
    <property type="entry name" value="NAD(P)-binding Rossmann-like Domain"/>
    <property type="match status" value="1"/>
</dbReference>
<gene>
    <name evidence="9" type="ORF">QQX09_02775</name>
</gene>
<dbReference type="InterPro" id="IPR036291">
    <property type="entry name" value="NAD(P)-bd_dom_sf"/>
</dbReference>
<proteinExistence type="inferred from homology"/>
<keyword evidence="5" id="KW-0560">Oxidoreductase</keyword>
<dbReference type="InterPro" id="IPR013149">
    <property type="entry name" value="ADH-like_C"/>
</dbReference>
<dbReference type="RefSeq" id="WP_301131185.1">
    <property type="nucleotide sequence ID" value="NZ_JAUHPW010000002.1"/>
</dbReference>
<accession>A0ABT8G6L0</accession>
<dbReference type="EMBL" id="JAUHPW010000002">
    <property type="protein sequence ID" value="MDN4474775.1"/>
    <property type="molecule type" value="Genomic_DNA"/>
</dbReference>
<evidence type="ECO:0000256" key="5">
    <source>
        <dbReference type="ARBA" id="ARBA00023002"/>
    </source>
</evidence>
<feature type="domain" description="Alcohol dehydrogenase-like C-terminal" evidence="7">
    <location>
        <begin position="184"/>
        <end position="309"/>
    </location>
</feature>
<evidence type="ECO:0000259" key="7">
    <source>
        <dbReference type="Pfam" id="PF00107"/>
    </source>
</evidence>
<evidence type="ECO:0000256" key="2">
    <source>
        <dbReference type="ARBA" id="ARBA00008072"/>
    </source>
</evidence>
<evidence type="ECO:0000256" key="1">
    <source>
        <dbReference type="ARBA" id="ARBA00001947"/>
    </source>
</evidence>
<evidence type="ECO:0000256" key="3">
    <source>
        <dbReference type="ARBA" id="ARBA00022723"/>
    </source>
</evidence>
<dbReference type="Pfam" id="PF08240">
    <property type="entry name" value="ADH_N"/>
    <property type="match status" value="1"/>
</dbReference>